<dbReference type="InterPro" id="IPR015797">
    <property type="entry name" value="NUDIX_hydrolase-like_dom_sf"/>
</dbReference>
<dbReference type="STRING" id="1271860.SAMN05216174_105260"/>
<dbReference type="SUPFAM" id="SSF55811">
    <property type="entry name" value="Nudix"/>
    <property type="match status" value="1"/>
</dbReference>
<dbReference type="Pfam" id="PF00293">
    <property type="entry name" value="NUDIX"/>
    <property type="match status" value="1"/>
</dbReference>
<evidence type="ECO:0000313" key="5">
    <source>
        <dbReference type="Proteomes" id="UP000199501"/>
    </source>
</evidence>
<keyword evidence="2" id="KW-0378">Hydrolase</keyword>
<reference evidence="5" key="1">
    <citation type="submission" date="2016-10" db="EMBL/GenBank/DDBJ databases">
        <authorList>
            <person name="Varghese N."/>
            <person name="Submissions S."/>
        </authorList>
    </citation>
    <scope>NUCLEOTIDE SEQUENCE [LARGE SCALE GENOMIC DNA]</scope>
    <source>
        <strain evidence="5">IBRC-M 10403</strain>
    </source>
</reference>
<dbReference type="EMBL" id="FMZZ01000005">
    <property type="protein sequence ID" value="SDC91049.1"/>
    <property type="molecule type" value="Genomic_DNA"/>
</dbReference>
<dbReference type="InterPro" id="IPR000086">
    <property type="entry name" value="NUDIX_hydrolase_dom"/>
</dbReference>
<dbReference type="PROSITE" id="PS51462">
    <property type="entry name" value="NUDIX"/>
    <property type="match status" value="1"/>
</dbReference>
<proteinExistence type="predicted"/>
<dbReference type="CDD" id="cd04683">
    <property type="entry name" value="NUDIX_Hydrolase"/>
    <property type="match status" value="1"/>
</dbReference>
<gene>
    <name evidence="4" type="ORF">SAMN05216174_105260</name>
</gene>
<evidence type="ECO:0000256" key="1">
    <source>
        <dbReference type="ARBA" id="ARBA00001946"/>
    </source>
</evidence>
<accession>A0A1G6QF82</accession>
<organism evidence="4 5">
    <name type="scientific">Actinokineospora iranica</name>
    <dbReference type="NCBI Taxonomy" id="1271860"/>
    <lineage>
        <taxon>Bacteria</taxon>
        <taxon>Bacillati</taxon>
        <taxon>Actinomycetota</taxon>
        <taxon>Actinomycetes</taxon>
        <taxon>Pseudonocardiales</taxon>
        <taxon>Pseudonocardiaceae</taxon>
        <taxon>Actinokineospora</taxon>
    </lineage>
</organism>
<keyword evidence="5" id="KW-1185">Reference proteome</keyword>
<evidence type="ECO:0000259" key="3">
    <source>
        <dbReference type="PROSITE" id="PS51462"/>
    </source>
</evidence>
<evidence type="ECO:0000313" key="4">
    <source>
        <dbReference type="EMBL" id="SDC91049.1"/>
    </source>
</evidence>
<name>A0A1G6QF82_9PSEU</name>
<dbReference type="Gene3D" id="3.90.79.10">
    <property type="entry name" value="Nucleoside Triphosphate Pyrophosphohydrolase"/>
    <property type="match status" value="1"/>
</dbReference>
<dbReference type="PANTHER" id="PTHR43046">
    <property type="entry name" value="GDP-MANNOSE MANNOSYL HYDROLASE"/>
    <property type="match status" value="1"/>
</dbReference>
<protein>
    <submittedName>
        <fullName evidence="4">ADP-ribose pyrophosphatase YjhB, NUDIX family</fullName>
    </submittedName>
</protein>
<dbReference type="GO" id="GO:0016787">
    <property type="term" value="F:hydrolase activity"/>
    <property type="evidence" value="ECO:0007669"/>
    <property type="project" value="UniProtKB-KW"/>
</dbReference>
<dbReference type="AlphaFoldDB" id="A0A1G6QF82"/>
<sequence>MTERQQPQQAARVPYTSFVDVLLLLVRDGHVLLARRHNTGYADGQWNLPSGKLEEGEDVVAAVIREAREEVAIDLDRGDLDMATSVHCRNPEGEARVGFFFHARQWRGEPGNAEPHKCSRIEWFPVDRLPADTVPYTRAGVEQFRRGERFGLHGWP</sequence>
<dbReference type="Proteomes" id="UP000199501">
    <property type="component" value="Unassembled WGS sequence"/>
</dbReference>
<dbReference type="PANTHER" id="PTHR43046:SF16">
    <property type="entry name" value="ADP-RIBOSE PYROPHOSPHATASE YJHB-RELATED"/>
    <property type="match status" value="1"/>
</dbReference>
<feature type="domain" description="Nudix hydrolase" evidence="3">
    <location>
        <begin position="14"/>
        <end position="146"/>
    </location>
</feature>
<evidence type="ECO:0000256" key="2">
    <source>
        <dbReference type="ARBA" id="ARBA00022801"/>
    </source>
</evidence>
<comment type="cofactor">
    <cofactor evidence="1">
        <name>Mg(2+)</name>
        <dbReference type="ChEBI" id="CHEBI:18420"/>
    </cofactor>
</comment>